<accession>A0A165H4U5</accession>
<keyword evidence="2" id="KW-1185">Reference proteome</keyword>
<dbReference type="OrthoDB" id="2673624at2759"/>
<evidence type="ECO:0000313" key="1">
    <source>
        <dbReference type="EMBL" id="KZV91454.1"/>
    </source>
</evidence>
<sequence length="187" mass="21663">MAAEEFANAALDGDRILLTIPKLTKSNYKDWENDAMSILFGRDVWDYVTPEFAYPPADAAGKAVWTRGARLCVHLLWQSLSQEIRDNATILSCMREVRPFDMWRAIRDEAQQINSGARYNVVEDQMKIRKREDELLDALYHRIIKLSQTRKALRPSGYTLANFDDEFDVFSFIRALPDEYDSFAQTL</sequence>
<reference evidence="1 2" key="1">
    <citation type="journal article" date="2016" name="Mol. Biol. Evol.">
        <title>Comparative Genomics of Early-Diverging Mushroom-Forming Fungi Provides Insights into the Origins of Lignocellulose Decay Capabilities.</title>
        <authorList>
            <person name="Nagy L.G."/>
            <person name="Riley R."/>
            <person name="Tritt A."/>
            <person name="Adam C."/>
            <person name="Daum C."/>
            <person name="Floudas D."/>
            <person name="Sun H."/>
            <person name="Yadav J.S."/>
            <person name="Pangilinan J."/>
            <person name="Larsson K.H."/>
            <person name="Matsuura K."/>
            <person name="Barry K."/>
            <person name="Labutti K."/>
            <person name="Kuo R."/>
            <person name="Ohm R.A."/>
            <person name="Bhattacharya S.S."/>
            <person name="Shirouzu T."/>
            <person name="Yoshinaga Y."/>
            <person name="Martin F.M."/>
            <person name="Grigoriev I.V."/>
            <person name="Hibbett D.S."/>
        </authorList>
    </citation>
    <scope>NUCLEOTIDE SEQUENCE [LARGE SCALE GENOMIC DNA]</scope>
    <source>
        <strain evidence="1 2">HHB12029</strain>
    </source>
</reference>
<proteinExistence type="predicted"/>
<organism evidence="1 2">
    <name type="scientific">Exidia glandulosa HHB12029</name>
    <dbReference type="NCBI Taxonomy" id="1314781"/>
    <lineage>
        <taxon>Eukaryota</taxon>
        <taxon>Fungi</taxon>
        <taxon>Dikarya</taxon>
        <taxon>Basidiomycota</taxon>
        <taxon>Agaricomycotina</taxon>
        <taxon>Agaricomycetes</taxon>
        <taxon>Auriculariales</taxon>
        <taxon>Exidiaceae</taxon>
        <taxon>Exidia</taxon>
    </lineage>
</organism>
<protein>
    <recommendedName>
        <fullName evidence="3">Retrotransposon Copia-like N-terminal domain-containing protein</fullName>
    </recommendedName>
</protein>
<evidence type="ECO:0000313" key="2">
    <source>
        <dbReference type="Proteomes" id="UP000077266"/>
    </source>
</evidence>
<evidence type="ECO:0008006" key="3">
    <source>
        <dbReference type="Google" id="ProtNLM"/>
    </source>
</evidence>
<dbReference type="EMBL" id="KV426027">
    <property type="protein sequence ID" value="KZV91454.1"/>
    <property type="molecule type" value="Genomic_DNA"/>
</dbReference>
<dbReference type="InParanoid" id="A0A165H4U5"/>
<feature type="non-terminal residue" evidence="1">
    <location>
        <position position="187"/>
    </location>
</feature>
<dbReference type="Proteomes" id="UP000077266">
    <property type="component" value="Unassembled WGS sequence"/>
</dbReference>
<dbReference type="AlphaFoldDB" id="A0A165H4U5"/>
<name>A0A165H4U5_EXIGL</name>
<gene>
    <name evidence="1" type="ORF">EXIGLDRAFT_615696</name>
</gene>